<proteinExistence type="predicted"/>
<dbReference type="OrthoDB" id="722989at2759"/>
<evidence type="ECO:0000313" key="1">
    <source>
        <dbReference type="EMBL" id="KAF0896698.1"/>
    </source>
</evidence>
<protein>
    <submittedName>
        <fullName evidence="1">Uncharacterized protein</fullName>
    </submittedName>
</protein>
<name>A0A6G1C891_9ORYZ</name>
<dbReference type="EMBL" id="SPHZ02000010">
    <property type="protein sequence ID" value="KAF0896698.1"/>
    <property type="molecule type" value="Genomic_DNA"/>
</dbReference>
<accession>A0A6G1C891</accession>
<gene>
    <name evidence="1" type="ORF">E2562_027043</name>
</gene>
<sequence>MTMTATVAGGENLQRCARPPSTNTMFCYPPWIHAPGELRNSLFSKAVVSCDPSRGNYFVALIHNPHAQL</sequence>
<keyword evidence="2" id="KW-1185">Reference proteome</keyword>
<dbReference type="Proteomes" id="UP000479710">
    <property type="component" value="Unassembled WGS sequence"/>
</dbReference>
<organism evidence="1 2">
    <name type="scientific">Oryza meyeriana var. granulata</name>
    <dbReference type="NCBI Taxonomy" id="110450"/>
    <lineage>
        <taxon>Eukaryota</taxon>
        <taxon>Viridiplantae</taxon>
        <taxon>Streptophyta</taxon>
        <taxon>Embryophyta</taxon>
        <taxon>Tracheophyta</taxon>
        <taxon>Spermatophyta</taxon>
        <taxon>Magnoliopsida</taxon>
        <taxon>Liliopsida</taxon>
        <taxon>Poales</taxon>
        <taxon>Poaceae</taxon>
        <taxon>BOP clade</taxon>
        <taxon>Oryzoideae</taxon>
        <taxon>Oryzeae</taxon>
        <taxon>Oryzinae</taxon>
        <taxon>Oryza</taxon>
        <taxon>Oryza meyeriana</taxon>
    </lineage>
</organism>
<reference evidence="1 2" key="1">
    <citation type="submission" date="2019-11" db="EMBL/GenBank/DDBJ databases">
        <title>Whole genome sequence of Oryza granulata.</title>
        <authorList>
            <person name="Li W."/>
        </authorList>
    </citation>
    <scope>NUCLEOTIDE SEQUENCE [LARGE SCALE GENOMIC DNA]</scope>
    <source>
        <strain evidence="2">cv. Menghai</strain>
        <tissue evidence="1">Leaf</tissue>
    </source>
</reference>
<dbReference type="AlphaFoldDB" id="A0A6G1C891"/>
<comment type="caution">
    <text evidence="1">The sequence shown here is derived from an EMBL/GenBank/DDBJ whole genome shotgun (WGS) entry which is preliminary data.</text>
</comment>
<evidence type="ECO:0000313" key="2">
    <source>
        <dbReference type="Proteomes" id="UP000479710"/>
    </source>
</evidence>